<dbReference type="Pfam" id="PF16757">
    <property type="entry name" value="Fucosidase_C"/>
    <property type="match status" value="1"/>
</dbReference>
<dbReference type="Gene3D" id="2.60.40.1180">
    <property type="entry name" value="Golgi alpha-mannosidase II"/>
    <property type="match status" value="1"/>
</dbReference>
<comment type="similarity">
    <text evidence="1">Belongs to the glycosyl hydrolase 29 family.</text>
</comment>
<dbReference type="InterPro" id="IPR031919">
    <property type="entry name" value="Fucosidase_C"/>
</dbReference>
<evidence type="ECO:0000313" key="9">
    <source>
        <dbReference type="Proteomes" id="UP000446657"/>
    </source>
</evidence>
<evidence type="ECO:0000256" key="3">
    <source>
        <dbReference type="ARBA" id="ARBA00022729"/>
    </source>
</evidence>
<dbReference type="GeneID" id="99746101"/>
<dbReference type="InterPro" id="IPR017853">
    <property type="entry name" value="GH"/>
</dbReference>
<feature type="domain" description="Alpha-L-fucosidase C-terminal" evidence="7">
    <location>
        <begin position="411"/>
        <end position="477"/>
    </location>
</feature>
<accession>A0A844KQS0</accession>
<evidence type="ECO:0000259" key="7">
    <source>
        <dbReference type="Pfam" id="PF16757"/>
    </source>
</evidence>
<dbReference type="EMBL" id="WNAL01000036">
    <property type="protein sequence ID" value="MTR82774.1"/>
    <property type="molecule type" value="Genomic_DNA"/>
</dbReference>
<name>A0A844KQS0_9FIRM</name>
<dbReference type="InterPro" id="IPR000933">
    <property type="entry name" value="Glyco_hydro_29"/>
</dbReference>
<evidence type="ECO:0000256" key="4">
    <source>
        <dbReference type="ARBA" id="ARBA00022801"/>
    </source>
</evidence>
<dbReference type="PANTHER" id="PTHR10030">
    <property type="entry name" value="ALPHA-L-FUCOSIDASE"/>
    <property type="match status" value="1"/>
</dbReference>
<keyword evidence="5" id="KW-0326">Glycosidase</keyword>
<evidence type="ECO:0000256" key="2">
    <source>
        <dbReference type="ARBA" id="ARBA00012662"/>
    </source>
</evidence>
<dbReference type="AlphaFoldDB" id="A0A844KQS0"/>
<dbReference type="SMART" id="SM00812">
    <property type="entry name" value="Alpha_L_fucos"/>
    <property type="match status" value="1"/>
</dbReference>
<dbReference type="GO" id="GO:0006004">
    <property type="term" value="P:fucose metabolic process"/>
    <property type="evidence" value="ECO:0007669"/>
    <property type="project" value="TreeGrafter"/>
</dbReference>
<feature type="domain" description="Glycoside hydrolase family 29 N-terminal" evidence="6">
    <location>
        <begin position="11"/>
        <end position="375"/>
    </location>
</feature>
<evidence type="ECO:0000256" key="5">
    <source>
        <dbReference type="ARBA" id="ARBA00023295"/>
    </source>
</evidence>
<evidence type="ECO:0000313" key="8">
    <source>
        <dbReference type="EMBL" id="MTR82774.1"/>
    </source>
</evidence>
<evidence type="ECO:0000259" key="6">
    <source>
        <dbReference type="Pfam" id="PF01120"/>
    </source>
</evidence>
<protein>
    <recommendedName>
        <fullName evidence="2">alpha-L-fucosidase</fullName>
        <ecNumber evidence="2">3.2.1.51</ecNumber>
    </recommendedName>
</protein>
<sequence length="494" mass="57038">MRIAQREKEILQKVEEKIARGPYEASWASLCEAQMPQWLAKEKLGIFIHWGVYSVPANSNEWYPRNMYKEGMPAYEHHRKTYGLQKNFGYKDFIPMFRAEHFCPAEWMELFQAAGAGYVFPVAEHHDGFQMYRSDLSDWNAVDMGPKRDVLGELKEEAKKRGIHFCTSSHRAEHWFFLGNGKTFDSDIHEPLKKGDFYWPSMPEADPEDLYSRPYPTEEFLDDWLARTAELILNYRPRLLYFDWWVQHEAFKPYLKKLAAFYYNCGAEWGTNVAICYKHDAMAFGSGIVEMERGGFAEAKPYPWQTDTAIARNSWCYTDTLIYKTSQEIICTLVDVVSKNGNLLLNVGPKADGTLPEGDKKILRDLADWMAVNREAIHGAKVWRKSSEGPTKMQEGQFSDQKEMVYTPQDYRFTVNHGNIYAIALKCPQDGNFCVQSLAESSDQNLPEFHGIIRQVEVLGYEKSPEWKTDAEGLHVKTSGFYSEFPVVLKIVVS</sequence>
<comment type="caution">
    <text evidence="8">The sequence shown here is derived from an EMBL/GenBank/DDBJ whole genome shotgun (WGS) entry which is preliminary data.</text>
</comment>
<dbReference type="PANTHER" id="PTHR10030:SF37">
    <property type="entry name" value="ALPHA-L-FUCOSIDASE-RELATED"/>
    <property type="match status" value="1"/>
</dbReference>
<dbReference type="InterPro" id="IPR013780">
    <property type="entry name" value="Glyco_hydro_b"/>
</dbReference>
<dbReference type="Proteomes" id="UP000446657">
    <property type="component" value="Unassembled WGS sequence"/>
</dbReference>
<evidence type="ECO:0000256" key="1">
    <source>
        <dbReference type="ARBA" id="ARBA00007951"/>
    </source>
</evidence>
<dbReference type="RefSeq" id="WP_155177529.1">
    <property type="nucleotide sequence ID" value="NZ_CP184331.1"/>
</dbReference>
<keyword evidence="4" id="KW-0378">Hydrolase</keyword>
<dbReference type="EC" id="3.2.1.51" evidence="2"/>
<proteinExistence type="inferred from homology"/>
<reference evidence="8 9" key="1">
    <citation type="journal article" date="2019" name="Nat. Med.">
        <title>A library of human gut bacterial isolates paired with longitudinal multiomics data enables mechanistic microbiome research.</title>
        <authorList>
            <person name="Poyet M."/>
            <person name="Groussin M."/>
            <person name="Gibbons S.M."/>
            <person name="Avila-Pacheco J."/>
            <person name="Jiang X."/>
            <person name="Kearney S.M."/>
            <person name="Perrotta A.R."/>
            <person name="Berdy B."/>
            <person name="Zhao S."/>
            <person name="Lieberman T.D."/>
            <person name="Swanson P.K."/>
            <person name="Smith M."/>
            <person name="Roesemann S."/>
            <person name="Alexander J.E."/>
            <person name="Rich S.A."/>
            <person name="Livny J."/>
            <person name="Vlamakis H."/>
            <person name="Clish C."/>
            <person name="Bullock K."/>
            <person name="Deik A."/>
            <person name="Scott J."/>
            <person name="Pierce K.A."/>
            <person name="Xavier R.J."/>
            <person name="Alm E.J."/>
        </authorList>
    </citation>
    <scope>NUCLEOTIDE SEQUENCE [LARGE SCALE GENOMIC DNA]</scope>
    <source>
        <strain evidence="8 9">BIOML-A1</strain>
    </source>
</reference>
<dbReference type="InterPro" id="IPR057739">
    <property type="entry name" value="Glyco_hydro_29_N"/>
</dbReference>
<dbReference type="Pfam" id="PF01120">
    <property type="entry name" value="Alpha_L_fucos"/>
    <property type="match status" value="1"/>
</dbReference>
<gene>
    <name evidence="8" type="ORF">GMD30_14035</name>
</gene>
<dbReference type="Gene3D" id="3.20.20.80">
    <property type="entry name" value="Glycosidases"/>
    <property type="match status" value="1"/>
</dbReference>
<dbReference type="SUPFAM" id="SSF51445">
    <property type="entry name" value="(Trans)glycosidases"/>
    <property type="match status" value="1"/>
</dbReference>
<dbReference type="GO" id="GO:0004560">
    <property type="term" value="F:alpha-L-fucosidase activity"/>
    <property type="evidence" value="ECO:0007669"/>
    <property type="project" value="InterPro"/>
</dbReference>
<dbReference type="GO" id="GO:0016139">
    <property type="term" value="P:glycoside catabolic process"/>
    <property type="evidence" value="ECO:0007669"/>
    <property type="project" value="TreeGrafter"/>
</dbReference>
<dbReference type="GO" id="GO:0005764">
    <property type="term" value="C:lysosome"/>
    <property type="evidence" value="ECO:0007669"/>
    <property type="project" value="TreeGrafter"/>
</dbReference>
<keyword evidence="3" id="KW-0732">Signal</keyword>
<organism evidence="8 9">
    <name type="scientific">Roseburia faecis</name>
    <dbReference type="NCBI Taxonomy" id="301302"/>
    <lineage>
        <taxon>Bacteria</taxon>
        <taxon>Bacillati</taxon>
        <taxon>Bacillota</taxon>
        <taxon>Clostridia</taxon>
        <taxon>Lachnospirales</taxon>
        <taxon>Lachnospiraceae</taxon>
        <taxon>Roseburia</taxon>
    </lineage>
</organism>